<proteinExistence type="predicted"/>
<reference evidence="3 4" key="1">
    <citation type="submission" date="2015-03" db="EMBL/GenBank/DDBJ databases">
        <title>Genome sequence of Pseudoalteromonas aurantia.</title>
        <authorList>
            <person name="Xie B.-B."/>
            <person name="Rong J.-C."/>
            <person name="Qin Q.-L."/>
            <person name="Zhang Y.-Z."/>
        </authorList>
    </citation>
    <scope>NUCLEOTIDE SEQUENCE [LARGE SCALE GENOMIC DNA]</scope>
    <source>
        <strain evidence="3 4">208</strain>
    </source>
</reference>
<sequence length="120" mass="13549">MEERRRFTRVLFSNTATLMTASGDYTCKVLDLSLNGALITLPIGYVSLKNEPASLKFNLPESDIAISMEVEIGHIEEAHLGLHCCQIDIESVTHLKRLIELNVGDDDILHRELEQLAWEK</sequence>
<feature type="domain" description="PilZ" evidence="2">
    <location>
        <begin position="3"/>
        <end position="100"/>
    </location>
</feature>
<gene>
    <name evidence="3" type="ORF">PAUR_a0999</name>
</gene>
<dbReference type="InterPro" id="IPR009875">
    <property type="entry name" value="PilZ_domain"/>
</dbReference>
<organism evidence="3 4">
    <name type="scientific">Pseudoalteromonas aurantia 208</name>
    <dbReference type="NCBI Taxonomy" id="1314867"/>
    <lineage>
        <taxon>Bacteria</taxon>
        <taxon>Pseudomonadati</taxon>
        <taxon>Pseudomonadota</taxon>
        <taxon>Gammaproteobacteria</taxon>
        <taxon>Alteromonadales</taxon>
        <taxon>Pseudoalteromonadaceae</taxon>
        <taxon>Pseudoalteromonas</taxon>
    </lineage>
</organism>
<dbReference type="EMBL" id="AQGV01000012">
    <property type="protein sequence ID" value="MBE0367610.1"/>
    <property type="molecule type" value="Genomic_DNA"/>
</dbReference>
<dbReference type="InterPro" id="IPR027021">
    <property type="entry name" value="C-di-GMP_BP_PA4608"/>
</dbReference>
<dbReference type="Pfam" id="PF07238">
    <property type="entry name" value="PilZ"/>
    <property type="match status" value="1"/>
</dbReference>
<dbReference type="PIRSF" id="PIRSF028141">
    <property type="entry name" value="C-di-GMP_BP_PA4608"/>
    <property type="match status" value="1"/>
</dbReference>
<name>A0ABR9EBI7_9GAMM</name>
<dbReference type="Proteomes" id="UP000615755">
    <property type="component" value="Unassembled WGS sequence"/>
</dbReference>
<evidence type="ECO:0000256" key="1">
    <source>
        <dbReference type="PIRNR" id="PIRNR028141"/>
    </source>
</evidence>
<protein>
    <recommendedName>
        <fullName evidence="1">Cyclic diguanosine monophosphate-binding protein</fullName>
        <shortName evidence="1">c-di-GMP-binding protein</shortName>
    </recommendedName>
    <alternativeName>
        <fullName evidence="1">Pilz domain-containing protein</fullName>
    </alternativeName>
</protein>
<evidence type="ECO:0000313" key="4">
    <source>
        <dbReference type="Proteomes" id="UP000615755"/>
    </source>
</evidence>
<keyword evidence="1" id="KW-0973">c-di-GMP</keyword>
<accession>A0ABR9EBI7</accession>
<dbReference type="Gene3D" id="2.40.10.220">
    <property type="entry name" value="predicted glycosyltransferase like domains"/>
    <property type="match status" value="1"/>
</dbReference>
<keyword evidence="4" id="KW-1185">Reference proteome</keyword>
<comment type="subunit">
    <text evidence="1">Monomer in both c-di-GMP-bound and free forms.</text>
</comment>
<dbReference type="RefSeq" id="WP_192507019.1">
    <property type="nucleotide sequence ID" value="NZ_AQGV01000012.1"/>
</dbReference>
<dbReference type="SUPFAM" id="SSF141371">
    <property type="entry name" value="PilZ domain-like"/>
    <property type="match status" value="1"/>
</dbReference>
<comment type="caution">
    <text evidence="3">The sequence shown here is derived from an EMBL/GenBank/DDBJ whole genome shotgun (WGS) entry which is preliminary data.</text>
</comment>
<keyword evidence="1" id="KW-0547">Nucleotide-binding</keyword>
<comment type="function">
    <text evidence="1">Binds the second messenger bis-(3'-5') cyclic dimeric guanosine monophosphate (c-di-GMP). Can bind two c-di-GMP molecules per monomer. May play a role in bacterial second-messenger regulated processes. Binding to c-di-GMP induces a conformational change of the C- and N-termini resulting in the exposure of a highly negative surface on one side of the protein to a possible effector protein.</text>
</comment>
<evidence type="ECO:0000313" key="3">
    <source>
        <dbReference type="EMBL" id="MBE0367610.1"/>
    </source>
</evidence>
<evidence type="ECO:0000259" key="2">
    <source>
        <dbReference type="Pfam" id="PF07238"/>
    </source>
</evidence>